<evidence type="ECO:0008006" key="7">
    <source>
        <dbReference type="Google" id="ProtNLM"/>
    </source>
</evidence>
<dbReference type="InterPro" id="IPR001360">
    <property type="entry name" value="Glyco_hydro_1"/>
</dbReference>
<dbReference type="PRINTS" id="PR00131">
    <property type="entry name" value="GLHYDRLASE1"/>
</dbReference>
<dbReference type="InterPro" id="IPR033132">
    <property type="entry name" value="GH_1_N_CS"/>
</dbReference>
<evidence type="ECO:0000256" key="2">
    <source>
        <dbReference type="ARBA" id="ARBA00022801"/>
    </source>
</evidence>
<evidence type="ECO:0000256" key="3">
    <source>
        <dbReference type="ARBA" id="ARBA00023295"/>
    </source>
</evidence>
<comment type="similarity">
    <text evidence="1 4">Belongs to the glycosyl hydrolase 1 family.</text>
</comment>
<dbReference type="SUPFAM" id="SSF51445">
    <property type="entry name" value="(Trans)glycosidases"/>
    <property type="match status" value="1"/>
</dbReference>
<accession>A0ABQ9J8E9</accession>
<reference evidence="5" key="1">
    <citation type="journal article" date="2023" name="Insect Mol. Biol.">
        <title>Genome sequencing provides insights into the evolution of gene families encoding plant cell wall-degrading enzymes in longhorned beetles.</title>
        <authorList>
            <person name="Shin N.R."/>
            <person name="Okamura Y."/>
            <person name="Kirsch R."/>
            <person name="Pauchet Y."/>
        </authorList>
    </citation>
    <scope>NUCLEOTIDE SEQUENCE</scope>
    <source>
        <strain evidence="5">MMC_N1</strain>
    </source>
</reference>
<comment type="caution">
    <text evidence="5">The sequence shown here is derived from an EMBL/GenBank/DDBJ whole genome shotgun (WGS) entry which is preliminary data.</text>
</comment>
<proteinExistence type="inferred from homology"/>
<gene>
    <name evidence="5" type="ORF">NQ317_000459</name>
</gene>
<evidence type="ECO:0000313" key="5">
    <source>
        <dbReference type="EMBL" id="KAJ8973914.1"/>
    </source>
</evidence>
<dbReference type="PROSITE" id="PS00653">
    <property type="entry name" value="GLYCOSYL_HYDROL_F1_2"/>
    <property type="match status" value="1"/>
</dbReference>
<dbReference type="Gene3D" id="3.20.20.80">
    <property type="entry name" value="Glycosidases"/>
    <property type="match status" value="1"/>
</dbReference>
<sequence length="524" mass="60154">MSITQSNAVRLFSMGIFAGYCINEDYEVRVANTLNTRAFSDDFMFGVATAAYQVEGGWNADGKGENIWDYITHKDPTFIRTGENADVACDTYNKWKEDVELLKDLGHKSWITSTFDDSRLINKINEPGIAYYKNLIKALKENNIEPVVTLYHWDLPQHLQELGGWPNSKIADYFADYARLAFREFGEDVKYWSTFNEPIHVCPSGYGYGQMAPAVSASGVGDYLCARTVLLAHAKAYHIYDEEFREKQNGSEFRVSLLYIKFALIKVSPSEYEYEYEYDLISYDNSIKSSQIRLMSIVLDTSWAEPVSNRTEDVEAADRRLQFNFGIFGNPIYNGNWPQVVIDRVGFRSENENFTESRLPAFTDEEIEYVKGTYDFVGLNSYGTELIRDVSEEEFGEPSFDKDVRVQGLTDPSWNTTSYGMAVVPWGLTKLLKWVKDTYNNPKILITENGCSDDGTTLEDESRIYFYTEYLSAVLDAIYEDEVDVIGYTGWSFMDNFEWTSGYSWVFSLPEIIFNLLHTCKNQK</sequence>
<dbReference type="Pfam" id="PF00232">
    <property type="entry name" value="Glyco_hydro_1"/>
    <property type="match status" value="2"/>
</dbReference>
<evidence type="ECO:0000313" key="6">
    <source>
        <dbReference type="Proteomes" id="UP001162164"/>
    </source>
</evidence>
<evidence type="ECO:0000256" key="1">
    <source>
        <dbReference type="ARBA" id="ARBA00010838"/>
    </source>
</evidence>
<dbReference type="InterPro" id="IPR017853">
    <property type="entry name" value="GH"/>
</dbReference>
<evidence type="ECO:0000256" key="4">
    <source>
        <dbReference type="RuleBase" id="RU003690"/>
    </source>
</evidence>
<organism evidence="5 6">
    <name type="scientific">Molorchus minor</name>
    <dbReference type="NCBI Taxonomy" id="1323400"/>
    <lineage>
        <taxon>Eukaryota</taxon>
        <taxon>Metazoa</taxon>
        <taxon>Ecdysozoa</taxon>
        <taxon>Arthropoda</taxon>
        <taxon>Hexapoda</taxon>
        <taxon>Insecta</taxon>
        <taxon>Pterygota</taxon>
        <taxon>Neoptera</taxon>
        <taxon>Endopterygota</taxon>
        <taxon>Coleoptera</taxon>
        <taxon>Polyphaga</taxon>
        <taxon>Cucujiformia</taxon>
        <taxon>Chrysomeloidea</taxon>
        <taxon>Cerambycidae</taxon>
        <taxon>Lamiinae</taxon>
        <taxon>Monochamini</taxon>
        <taxon>Molorchus</taxon>
    </lineage>
</organism>
<dbReference type="PANTHER" id="PTHR10353">
    <property type="entry name" value="GLYCOSYL HYDROLASE"/>
    <property type="match status" value="1"/>
</dbReference>
<dbReference type="PANTHER" id="PTHR10353:SF36">
    <property type="entry name" value="LP05116P"/>
    <property type="match status" value="1"/>
</dbReference>
<name>A0ABQ9J8E9_9CUCU</name>
<dbReference type="Proteomes" id="UP001162164">
    <property type="component" value="Unassembled WGS sequence"/>
</dbReference>
<keyword evidence="6" id="KW-1185">Reference proteome</keyword>
<dbReference type="EMBL" id="JAPWTJ010001083">
    <property type="protein sequence ID" value="KAJ8973914.1"/>
    <property type="molecule type" value="Genomic_DNA"/>
</dbReference>
<keyword evidence="3" id="KW-0326">Glycosidase</keyword>
<protein>
    <recommendedName>
        <fullName evidence="7">Myrosinase 1-like</fullName>
    </recommendedName>
</protein>
<keyword evidence="2" id="KW-0378">Hydrolase</keyword>